<reference evidence="2" key="1">
    <citation type="submission" date="2020-01" db="EMBL/GenBank/DDBJ databases">
        <authorList>
            <consortium name="DOE Joint Genome Institute"/>
            <person name="Haridas S."/>
            <person name="Albert R."/>
            <person name="Binder M."/>
            <person name="Bloem J."/>
            <person name="Labutti K."/>
            <person name="Salamov A."/>
            <person name="Andreopoulos B."/>
            <person name="Baker S.E."/>
            <person name="Barry K."/>
            <person name="Bills G."/>
            <person name="Bluhm B.H."/>
            <person name="Cannon C."/>
            <person name="Castanera R."/>
            <person name="Culley D.E."/>
            <person name="Daum C."/>
            <person name="Ezra D."/>
            <person name="Gonzalez J.B."/>
            <person name="Henrissat B."/>
            <person name="Kuo A."/>
            <person name="Liang C."/>
            <person name="Lipzen A."/>
            <person name="Lutzoni F."/>
            <person name="Magnuson J."/>
            <person name="Mondo S."/>
            <person name="Nolan M."/>
            <person name="Ohm R."/>
            <person name="Pangilinan J."/>
            <person name="Park H.-J."/>
            <person name="Ramirez L."/>
            <person name="Alfaro M."/>
            <person name="Sun H."/>
            <person name="Tritt A."/>
            <person name="Yoshinaga Y."/>
            <person name="Zwiers L.-H."/>
            <person name="Turgeon B.G."/>
            <person name="Goodwin S.B."/>
            <person name="Spatafora J.W."/>
            <person name="Crous P.W."/>
            <person name="Grigoriev I.V."/>
        </authorList>
    </citation>
    <scope>NUCLEOTIDE SEQUENCE</scope>
    <source>
        <strain evidence="2">CBS 394.84</strain>
    </source>
</reference>
<comment type="caution">
    <text evidence="2">The sequence shown here is derived from an EMBL/GenBank/DDBJ whole genome shotgun (WGS) entry which is preliminary data.</text>
</comment>
<feature type="compositionally biased region" description="Basic residues" evidence="1">
    <location>
        <begin position="125"/>
        <end position="134"/>
    </location>
</feature>
<dbReference type="Proteomes" id="UP000800039">
    <property type="component" value="Unassembled WGS sequence"/>
</dbReference>
<dbReference type="EMBL" id="ML976616">
    <property type="protein sequence ID" value="KAF1846175.1"/>
    <property type="molecule type" value="Genomic_DNA"/>
</dbReference>
<sequence length="217" mass="23626">MAEQVLLSVKPEPTQFAAASFIERNSTWPHQQSRKSSTSSNATLRELLGSWGILSSTPPSCSAVSFSSWTRFTASTTSTTPPGELKASTLCKGSGLSASYDPPASEWAYLGADQPVGAENPEHIRRTKNRRQRKTASWTTASSPSDGGRKSEPIQFRKQELKQVNTSSQLTTSIKMSAAPAKQLSKTETMMKRLGIEGMKCEELPSAFDSDSEEEDE</sequence>
<evidence type="ECO:0000313" key="2">
    <source>
        <dbReference type="EMBL" id="KAF1846175.1"/>
    </source>
</evidence>
<dbReference type="OrthoDB" id="3755745at2759"/>
<protein>
    <submittedName>
        <fullName evidence="2">Uncharacterized protein</fullName>
    </submittedName>
</protein>
<keyword evidence="3" id="KW-1185">Reference proteome</keyword>
<accession>A0A9P4GJC0</accession>
<organism evidence="2 3">
    <name type="scientific">Cucurbitaria berberidis CBS 394.84</name>
    <dbReference type="NCBI Taxonomy" id="1168544"/>
    <lineage>
        <taxon>Eukaryota</taxon>
        <taxon>Fungi</taxon>
        <taxon>Dikarya</taxon>
        <taxon>Ascomycota</taxon>
        <taxon>Pezizomycotina</taxon>
        <taxon>Dothideomycetes</taxon>
        <taxon>Pleosporomycetidae</taxon>
        <taxon>Pleosporales</taxon>
        <taxon>Pleosporineae</taxon>
        <taxon>Cucurbitariaceae</taxon>
        <taxon>Cucurbitaria</taxon>
    </lineage>
</organism>
<proteinExistence type="predicted"/>
<name>A0A9P4GJC0_9PLEO</name>
<evidence type="ECO:0000313" key="3">
    <source>
        <dbReference type="Proteomes" id="UP000800039"/>
    </source>
</evidence>
<dbReference type="RefSeq" id="XP_040788738.1">
    <property type="nucleotide sequence ID" value="XM_040931910.1"/>
</dbReference>
<feature type="region of interest" description="Disordered" evidence="1">
    <location>
        <begin position="197"/>
        <end position="217"/>
    </location>
</feature>
<feature type="compositionally biased region" description="Polar residues" evidence="1">
    <location>
        <begin position="135"/>
        <end position="145"/>
    </location>
</feature>
<dbReference type="AlphaFoldDB" id="A0A9P4GJC0"/>
<evidence type="ECO:0000256" key="1">
    <source>
        <dbReference type="SAM" id="MobiDB-lite"/>
    </source>
</evidence>
<feature type="region of interest" description="Disordered" evidence="1">
    <location>
        <begin position="114"/>
        <end position="152"/>
    </location>
</feature>
<dbReference type="GeneID" id="63849162"/>
<gene>
    <name evidence="2" type="ORF">K460DRAFT_355888</name>
</gene>